<evidence type="ECO:0000256" key="1">
    <source>
        <dbReference type="ARBA" id="ARBA00009566"/>
    </source>
</evidence>
<dbReference type="InterPro" id="IPR036964">
    <property type="entry name" value="RASGEF_cat_dom_sf"/>
</dbReference>
<proteinExistence type="inferred from homology"/>
<feature type="region of interest" description="Disordered" evidence="8">
    <location>
        <begin position="191"/>
        <end position="214"/>
    </location>
</feature>
<dbReference type="CDD" id="cd20863">
    <property type="entry name" value="C1_RASGRP4"/>
    <property type="match status" value="1"/>
</dbReference>
<comment type="similarity">
    <text evidence="1">Belongs to the RASGRP family.</text>
</comment>
<dbReference type="AlphaFoldDB" id="A0A8J6KU07"/>
<evidence type="ECO:0000259" key="9">
    <source>
        <dbReference type="PROSITE" id="PS50009"/>
    </source>
</evidence>
<evidence type="ECO:0000313" key="12">
    <source>
        <dbReference type="Proteomes" id="UP000710432"/>
    </source>
</evidence>
<dbReference type="FunFam" id="1.10.840.10:FF:000003">
    <property type="entry name" value="Ras guanyl-releasing protein 3 isoform 1"/>
    <property type="match status" value="1"/>
</dbReference>
<evidence type="ECO:0000256" key="2">
    <source>
        <dbReference type="ARBA" id="ARBA00022658"/>
    </source>
</evidence>
<keyword evidence="5" id="KW-0862">Zinc</keyword>
<dbReference type="GO" id="GO:0005886">
    <property type="term" value="C:plasma membrane"/>
    <property type="evidence" value="ECO:0007669"/>
    <property type="project" value="TreeGrafter"/>
</dbReference>
<evidence type="ECO:0000259" key="10">
    <source>
        <dbReference type="PROSITE" id="PS50081"/>
    </source>
</evidence>
<dbReference type="Gene3D" id="3.30.60.20">
    <property type="match status" value="1"/>
</dbReference>
<comment type="caution">
    <text evidence="11">The sequence shown here is derived from an EMBL/GenBank/DDBJ whole genome shotgun (WGS) entry which is preliminary data.</text>
</comment>
<dbReference type="PANTHER" id="PTHR23113">
    <property type="entry name" value="GUANINE NUCLEOTIDE EXCHANGE FACTOR"/>
    <property type="match status" value="1"/>
</dbReference>
<feature type="region of interest" description="Disordered" evidence="8">
    <location>
        <begin position="728"/>
        <end position="761"/>
    </location>
</feature>
<evidence type="ECO:0000256" key="5">
    <source>
        <dbReference type="ARBA" id="ARBA00022833"/>
    </source>
</evidence>
<keyword evidence="4" id="KW-0863">Zinc-finger</keyword>
<dbReference type="InterPro" id="IPR002219">
    <property type="entry name" value="PKC_DAG/PE"/>
</dbReference>
<feature type="region of interest" description="Disordered" evidence="8">
    <location>
        <begin position="654"/>
        <end position="713"/>
    </location>
</feature>
<dbReference type="PROSITE" id="PS50009">
    <property type="entry name" value="RASGEF_CAT"/>
    <property type="match status" value="1"/>
</dbReference>
<dbReference type="Pfam" id="PF00130">
    <property type="entry name" value="C1_1"/>
    <property type="match status" value="1"/>
</dbReference>
<dbReference type="Proteomes" id="UP000710432">
    <property type="component" value="Unassembled WGS sequence"/>
</dbReference>
<dbReference type="Gene3D" id="1.10.238.10">
    <property type="entry name" value="EF-hand"/>
    <property type="match status" value="1"/>
</dbReference>
<dbReference type="InterPro" id="IPR008937">
    <property type="entry name" value="Ras-like_GEF"/>
</dbReference>
<dbReference type="InterPro" id="IPR046349">
    <property type="entry name" value="C1-like_sf"/>
</dbReference>
<feature type="domain" description="Phorbol-ester/DAG-type" evidence="10">
    <location>
        <begin position="601"/>
        <end position="651"/>
    </location>
</feature>
<dbReference type="PRINTS" id="PR00008">
    <property type="entry name" value="DAGPEDOMAIN"/>
</dbReference>
<evidence type="ECO:0000256" key="4">
    <source>
        <dbReference type="ARBA" id="ARBA00022771"/>
    </source>
</evidence>
<feature type="compositionally biased region" description="Basic residues" evidence="8">
    <location>
        <begin position="20"/>
        <end position="32"/>
    </location>
</feature>
<sequence>MNRKDSKRKSHQECSGKAGGRGRPRQARRHKTCPTPREIIKVMASMNLGVLSEGSCSEDELLEKCIQCFDEDTEEIILLAQVPAGHHRLYWQPAPRGPHSQDGAYDAQLGAAILRLRNPAADLISSQNELRYRKAAKDAQELRQLQICYLVRYWLTHDPEAVRQEPHLEEVIDRFWATVAQEGNLTQRSLGDASNLLSPRGPGPPPPMSSPGLGKKRKVSLLFDHLETEELAQHLTYLEFRAFQAITPQDLRGYVLQGSVRGCPALEGSVGLSNSVSRWVQVMVLSRPGAAQRAQVLDKFIHVAQRLHQLQNFNTLMAVTGGLCHSSISRLKDSHTHLSPDSTKALLELTELLASQNNYACYRRTWASCTGFRLPILGVHLKDLVSLYEAHPDRLPDGHVYLPKLNSLYLRLQELATLQGQHPPCSANEDLLHLLTLSLDLFYTEDEIYELSYAREPRCPKSLPPSPYKAPLVAEWAHGVTPKPDSVTLGQHVEQLVTPPSPYKAPLVAEWAHGVTPKPDSVTLGQHVEQLVTSVFKNYDPEGHGTISLEDFERLSGNFPFACHGLHPPPRHGSGSFSREELTEYLLRASAICSKLGLAFLHSFHEVTFRKPTFCHSCSGFLWGVTKQGYRCRDCGLCCHRHCKDQVRVECKKRPETKGEPGPPGAPVPAAPPPASCGKTQNTVPAREEGPEDGVTSLPPLTSQTGSEENLSYTLSLDAESGCHLRHAWTQTESSHSSQGAEMVPFPAPVSPPKASSKPSA</sequence>
<dbReference type="PROSITE" id="PS00479">
    <property type="entry name" value="ZF_DAG_PE_1"/>
    <property type="match status" value="1"/>
</dbReference>
<dbReference type="SMART" id="SM00109">
    <property type="entry name" value="C1"/>
    <property type="match status" value="1"/>
</dbReference>
<dbReference type="InterPro" id="IPR023578">
    <property type="entry name" value="Ras_GEF_dom_sf"/>
</dbReference>
<dbReference type="CDD" id="cd00155">
    <property type="entry name" value="RasGEF"/>
    <property type="match status" value="1"/>
</dbReference>
<accession>A0A8J6KU07</accession>
<dbReference type="SUPFAM" id="SSF48366">
    <property type="entry name" value="Ras GEF"/>
    <property type="match status" value="1"/>
</dbReference>
<dbReference type="GO" id="GO:0007265">
    <property type="term" value="P:Ras protein signal transduction"/>
    <property type="evidence" value="ECO:0007669"/>
    <property type="project" value="TreeGrafter"/>
</dbReference>
<feature type="compositionally biased region" description="Pro residues" evidence="8">
    <location>
        <begin position="661"/>
        <end position="675"/>
    </location>
</feature>
<reference evidence="11" key="1">
    <citation type="submission" date="2020-03" db="EMBL/GenBank/DDBJ databases">
        <title>Studies in the Genomics of Life Span.</title>
        <authorList>
            <person name="Glass D."/>
        </authorList>
    </citation>
    <scope>NUCLEOTIDE SEQUENCE</scope>
    <source>
        <strain evidence="11">LTLLF</strain>
        <tissue evidence="11">Muscle</tissue>
    </source>
</reference>
<feature type="region of interest" description="Disordered" evidence="8">
    <location>
        <begin position="1"/>
        <end position="32"/>
    </location>
</feature>
<dbReference type="FunFam" id="3.30.60.20:FF:000037">
    <property type="entry name" value="RAS guanyl releasing protein 4"/>
    <property type="match status" value="1"/>
</dbReference>
<dbReference type="PROSITE" id="PS50081">
    <property type="entry name" value="ZF_DAG_PE_2"/>
    <property type="match status" value="1"/>
</dbReference>
<dbReference type="Gene3D" id="1.20.870.10">
    <property type="entry name" value="Son of sevenless (SoS) protein Chain: S domain 1"/>
    <property type="match status" value="1"/>
</dbReference>
<gene>
    <name evidence="11" type="ORF">LTLLF_142495</name>
</gene>
<dbReference type="InterPro" id="IPR001895">
    <property type="entry name" value="RASGEF_cat_dom"/>
</dbReference>
<keyword evidence="3" id="KW-0479">Metal-binding</keyword>
<dbReference type="EMBL" id="JAATJU010021689">
    <property type="protein sequence ID" value="KAH0513010.1"/>
    <property type="molecule type" value="Genomic_DNA"/>
</dbReference>
<keyword evidence="2 7" id="KW-0344">Guanine-nucleotide releasing factor</keyword>
<organism evidence="11 12">
    <name type="scientific">Microtus ochrogaster</name>
    <name type="common">Prairie vole</name>
    <dbReference type="NCBI Taxonomy" id="79684"/>
    <lineage>
        <taxon>Eukaryota</taxon>
        <taxon>Metazoa</taxon>
        <taxon>Chordata</taxon>
        <taxon>Craniata</taxon>
        <taxon>Vertebrata</taxon>
        <taxon>Euteleostomi</taxon>
        <taxon>Mammalia</taxon>
        <taxon>Eutheria</taxon>
        <taxon>Euarchontoglires</taxon>
        <taxon>Glires</taxon>
        <taxon>Rodentia</taxon>
        <taxon>Myomorpha</taxon>
        <taxon>Muroidea</taxon>
        <taxon>Cricetidae</taxon>
        <taxon>Arvicolinae</taxon>
        <taxon>Microtus</taxon>
    </lineage>
</organism>
<evidence type="ECO:0000256" key="3">
    <source>
        <dbReference type="ARBA" id="ARBA00022723"/>
    </source>
</evidence>
<keyword evidence="6" id="KW-0106">Calcium</keyword>
<evidence type="ECO:0000256" key="6">
    <source>
        <dbReference type="ARBA" id="ARBA00022837"/>
    </source>
</evidence>
<evidence type="ECO:0000256" key="7">
    <source>
        <dbReference type="PROSITE-ProRule" id="PRU00168"/>
    </source>
</evidence>
<dbReference type="FunFam" id="1.10.238.10:FF:000114">
    <property type="entry name" value="RAS guanyl releasing protein 4"/>
    <property type="match status" value="1"/>
</dbReference>
<dbReference type="GO" id="GO:0008270">
    <property type="term" value="F:zinc ion binding"/>
    <property type="evidence" value="ECO:0007669"/>
    <property type="project" value="UniProtKB-KW"/>
</dbReference>
<dbReference type="SUPFAM" id="SSF57889">
    <property type="entry name" value="Cysteine-rich domain"/>
    <property type="match status" value="1"/>
</dbReference>
<dbReference type="PANTHER" id="PTHR23113:SF157">
    <property type="entry name" value="RAS GUANYL-RELEASING PROTEIN 4"/>
    <property type="match status" value="1"/>
</dbReference>
<dbReference type="Pfam" id="PF00617">
    <property type="entry name" value="RasGEF"/>
    <property type="match status" value="1"/>
</dbReference>
<dbReference type="GO" id="GO:0005085">
    <property type="term" value="F:guanyl-nucleotide exchange factor activity"/>
    <property type="evidence" value="ECO:0007669"/>
    <property type="project" value="UniProtKB-KW"/>
</dbReference>
<protein>
    <submittedName>
        <fullName evidence="11">RAS guanyl-releasing protein 4</fullName>
    </submittedName>
</protein>
<name>A0A8J6KU07_MICOH</name>
<feature type="compositionally biased region" description="Polar residues" evidence="8">
    <location>
        <begin position="729"/>
        <end position="740"/>
    </location>
</feature>
<dbReference type="Gene3D" id="1.10.840.10">
    <property type="entry name" value="Ras guanine-nucleotide exchange factors catalytic domain"/>
    <property type="match status" value="1"/>
</dbReference>
<feature type="domain" description="Ras-GEF" evidence="9">
    <location>
        <begin position="227"/>
        <end position="458"/>
    </location>
</feature>
<evidence type="ECO:0000256" key="8">
    <source>
        <dbReference type="SAM" id="MobiDB-lite"/>
    </source>
</evidence>
<dbReference type="SMART" id="SM00147">
    <property type="entry name" value="RasGEF"/>
    <property type="match status" value="1"/>
</dbReference>
<feature type="compositionally biased region" description="Basic residues" evidence="8">
    <location>
        <begin position="1"/>
        <end position="10"/>
    </location>
</feature>
<dbReference type="InterPro" id="IPR020454">
    <property type="entry name" value="DAG/PE-bd"/>
</dbReference>
<evidence type="ECO:0000313" key="11">
    <source>
        <dbReference type="EMBL" id="KAH0513010.1"/>
    </source>
</evidence>
<feature type="compositionally biased region" description="Polar residues" evidence="8">
    <location>
        <begin position="699"/>
        <end position="713"/>
    </location>
</feature>